<feature type="compositionally biased region" description="Basic residues" evidence="1">
    <location>
        <begin position="87"/>
        <end position="104"/>
    </location>
</feature>
<feature type="region of interest" description="Disordered" evidence="1">
    <location>
        <begin position="87"/>
        <end position="112"/>
    </location>
</feature>
<evidence type="ECO:0000313" key="3">
    <source>
        <dbReference type="Proteomes" id="UP001445076"/>
    </source>
</evidence>
<evidence type="ECO:0008006" key="4">
    <source>
        <dbReference type="Google" id="ProtNLM"/>
    </source>
</evidence>
<dbReference type="EMBL" id="JARKIK010000051">
    <property type="protein sequence ID" value="KAK8734268.1"/>
    <property type="molecule type" value="Genomic_DNA"/>
</dbReference>
<accession>A0AAW0X2Z7</accession>
<gene>
    <name evidence="2" type="ORF">OTU49_006098</name>
</gene>
<feature type="compositionally biased region" description="Basic residues" evidence="1">
    <location>
        <begin position="128"/>
        <end position="137"/>
    </location>
</feature>
<name>A0AAW0X2Z7_CHEQU</name>
<organism evidence="2 3">
    <name type="scientific">Cherax quadricarinatus</name>
    <name type="common">Australian red claw crayfish</name>
    <dbReference type="NCBI Taxonomy" id="27406"/>
    <lineage>
        <taxon>Eukaryota</taxon>
        <taxon>Metazoa</taxon>
        <taxon>Ecdysozoa</taxon>
        <taxon>Arthropoda</taxon>
        <taxon>Crustacea</taxon>
        <taxon>Multicrustacea</taxon>
        <taxon>Malacostraca</taxon>
        <taxon>Eumalacostraca</taxon>
        <taxon>Eucarida</taxon>
        <taxon>Decapoda</taxon>
        <taxon>Pleocyemata</taxon>
        <taxon>Astacidea</taxon>
        <taxon>Parastacoidea</taxon>
        <taxon>Parastacidae</taxon>
        <taxon>Cherax</taxon>
    </lineage>
</organism>
<evidence type="ECO:0000256" key="1">
    <source>
        <dbReference type="SAM" id="MobiDB-lite"/>
    </source>
</evidence>
<comment type="caution">
    <text evidence="2">The sequence shown here is derived from an EMBL/GenBank/DDBJ whole genome shotgun (WGS) entry which is preliminary data.</text>
</comment>
<feature type="compositionally biased region" description="Polar residues" evidence="1">
    <location>
        <begin position="293"/>
        <end position="303"/>
    </location>
</feature>
<feature type="region of interest" description="Disordered" evidence="1">
    <location>
        <begin position="127"/>
        <end position="150"/>
    </location>
</feature>
<dbReference type="AlphaFoldDB" id="A0AAW0X2Z7"/>
<feature type="region of interest" description="Disordered" evidence="1">
    <location>
        <begin position="285"/>
        <end position="347"/>
    </location>
</feature>
<feature type="region of interest" description="Disordered" evidence="1">
    <location>
        <begin position="406"/>
        <end position="445"/>
    </location>
</feature>
<keyword evidence="3" id="KW-1185">Reference proteome</keyword>
<reference evidence="2 3" key="1">
    <citation type="journal article" date="2024" name="BMC Genomics">
        <title>Genome assembly of redclaw crayfish (Cherax quadricarinatus) provides insights into its immune adaptation and hypoxia tolerance.</title>
        <authorList>
            <person name="Liu Z."/>
            <person name="Zheng J."/>
            <person name="Li H."/>
            <person name="Fang K."/>
            <person name="Wang S."/>
            <person name="He J."/>
            <person name="Zhou D."/>
            <person name="Weng S."/>
            <person name="Chi M."/>
            <person name="Gu Z."/>
            <person name="He J."/>
            <person name="Li F."/>
            <person name="Wang M."/>
        </authorList>
    </citation>
    <scope>NUCLEOTIDE SEQUENCE [LARGE SCALE GENOMIC DNA]</scope>
    <source>
        <strain evidence="2">ZL_2023a</strain>
    </source>
</reference>
<feature type="region of interest" description="Disordered" evidence="1">
    <location>
        <begin position="719"/>
        <end position="762"/>
    </location>
</feature>
<protein>
    <recommendedName>
        <fullName evidence="4">ZAD domain-containing protein</fullName>
    </recommendedName>
</protein>
<feature type="compositionally biased region" description="Basic and acidic residues" evidence="1">
    <location>
        <begin position="304"/>
        <end position="315"/>
    </location>
</feature>
<feature type="compositionally biased region" description="Basic and acidic residues" evidence="1">
    <location>
        <begin position="428"/>
        <end position="437"/>
    </location>
</feature>
<feature type="compositionally biased region" description="Acidic residues" evidence="1">
    <location>
        <begin position="327"/>
        <end position="343"/>
    </location>
</feature>
<dbReference type="Proteomes" id="UP001445076">
    <property type="component" value="Unassembled WGS sequence"/>
</dbReference>
<evidence type="ECO:0000313" key="2">
    <source>
        <dbReference type="EMBL" id="KAK8734268.1"/>
    </source>
</evidence>
<sequence>MADECVVCGEAVEGKPLYKKLGSGEFNVEVITALHALQLTRIPESAKNDSYICWDCDEIIVGEYSRHLENEKTLKEEEAKIKQIKKQHRAQQRKKQLRQTHKKQKDLETRKRQNIWTVQQSETWPKSVKSKSTKLSKTKQLEQRRASNAHHSTHCVMCDNNFESGDRGYQRFPLKKRVNDEFDIAQVMEQLGLARHIEPKMKGIRFVCNPCFVIIRRNYKNKLMKGTSVEGSSSGTVPVAATSRNPIHRATTEEHAAEIAKLLPPALAECYKILTSDCMTKRLEDRTSKVESVPQNNRNSNECDPNRIMHDDSNSEQKALSVNEPEGYMDDNGVETEAEDEDGGLNVSQDEHGNYFIDMDAMSSQGSDDEAVARVDKNKELIEENLNETFDTPRKKKNVLLPKRSHHHLATNRNDNQRQVETLSPIKGEAKTPEKGKNSQNETTATAEELTHTGICNICGISFTGKPEDWWYMLTSPLSGFESITVSMALKLLETSLAHSNKEACDARQVCFPCYGKVSAGFRSQVIQRIARQKNINVSQVNLSKVKVRMVPKEDLKSVYENIPSDTEKTEDTQVVSCETKNEETGEFEKENVKISDKKGRKRKCSDADEMKRKRKIIKTCKRKLNKTIQVNNEDEDEDEELVWAKKERSMCQKAVYVTRSRRKIKLSKKIADADDDDEDYGDSFSVIDNVKAKSRQYLPEDTCQNRITTRQRSRSCLRDDNMWNDSGGDGPTLGNSPKKLRASIGTRGRKPNKTPQKSTKPKAVVVLQDLKFLLPHEAFGGKAVSAETIEENIYEQVDSFSHSVPDKTQNWTKSNCHPSLGQPDPSAYSSPLHFIFNSLSNSLQPGYLHSNSTYNCAPETELNVENSNSTESDSCINGRCVVCGCNYSVQRKFWHNIDENIKPPTLIVPLRWVCLSLSVSPVQLSQRDRDEGKVCKHCCVRLAKQFEKFVKTKIGESCGMLPKEVDLSEYLITFNRNTMNIEADPKQLAELREPEEAGKLLMKILPVIQSFSIDDVVGKSHRQPLDVKDFSIWLLLVLNDLRVQTGAGIGDLAEWLIRLMPTEMYNKGLRPCQSNLATFILSVTKSSNVFTEDRLNSVIPPGVFILDTKTQDEINVGITTEKDMQQHNK</sequence>
<feature type="non-terminal residue" evidence="2">
    <location>
        <position position="1130"/>
    </location>
</feature>
<feature type="compositionally biased region" description="Polar residues" evidence="1">
    <location>
        <begin position="411"/>
        <end position="422"/>
    </location>
</feature>
<proteinExistence type="predicted"/>